<keyword evidence="6" id="KW-0812">Transmembrane</keyword>
<comment type="subcellular location">
    <subcellularLocation>
        <location evidence="2">Cell membrane</location>
        <topology evidence="2">Single-pass membrane protein</topology>
    </subcellularLocation>
</comment>
<keyword evidence="9 10" id="KW-0472">Membrane</keyword>
<dbReference type="EMBL" id="LELK01000004">
    <property type="protein sequence ID" value="KMM36562.1"/>
    <property type="molecule type" value="Genomic_DNA"/>
</dbReference>
<organism evidence="11 12">
    <name type="scientific">Guptibacillus hwajinpoensis</name>
    <dbReference type="NCBI Taxonomy" id="208199"/>
    <lineage>
        <taxon>Bacteria</taxon>
        <taxon>Bacillati</taxon>
        <taxon>Bacillota</taxon>
        <taxon>Bacilli</taxon>
        <taxon>Bacillales</taxon>
        <taxon>Guptibacillaceae</taxon>
        <taxon>Guptibacillus</taxon>
    </lineage>
</organism>
<proteinExistence type="inferred from homology"/>
<dbReference type="GO" id="GO:0071978">
    <property type="term" value="P:bacterial-type flagellum-dependent swarming motility"/>
    <property type="evidence" value="ECO:0007669"/>
    <property type="project" value="TreeGrafter"/>
</dbReference>
<gene>
    <name evidence="11" type="ORF">AB986_11360</name>
</gene>
<dbReference type="GO" id="GO:0006935">
    <property type="term" value="P:chemotaxis"/>
    <property type="evidence" value="ECO:0007669"/>
    <property type="project" value="UniProtKB-KW"/>
</dbReference>
<evidence type="ECO:0000313" key="12">
    <source>
        <dbReference type="Proteomes" id="UP000035996"/>
    </source>
</evidence>
<evidence type="ECO:0000256" key="1">
    <source>
        <dbReference type="ARBA" id="ARBA00002254"/>
    </source>
</evidence>
<dbReference type="PANTHER" id="PTHR35091">
    <property type="entry name" value="FLAGELLAR PROTEIN FLIL"/>
    <property type="match status" value="1"/>
</dbReference>
<protein>
    <recommendedName>
        <fullName evidence="10">Flagellar protein FliL</fullName>
    </recommendedName>
</protein>
<keyword evidence="7 10" id="KW-0283">Flagellar rotation</keyword>
<evidence type="ECO:0000256" key="9">
    <source>
        <dbReference type="ARBA" id="ARBA00023136"/>
    </source>
</evidence>
<evidence type="ECO:0000313" key="11">
    <source>
        <dbReference type="EMBL" id="KMM36562.1"/>
    </source>
</evidence>
<dbReference type="STRING" id="157733.AB986_11360"/>
<evidence type="ECO:0000256" key="4">
    <source>
        <dbReference type="ARBA" id="ARBA00022475"/>
    </source>
</evidence>
<keyword evidence="4 10" id="KW-1003">Cell membrane</keyword>
<dbReference type="GO" id="GO:0009425">
    <property type="term" value="C:bacterial-type flagellum basal body"/>
    <property type="evidence" value="ECO:0007669"/>
    <property type="project" value="InterPro"/>
</dbReference>
<dbReference type="PANTHER" id="PTHR35091:SF2">
    <property type="entry name" value="FLAGELLAR PROTEIN FLIL"/>
    <property type="match status" value="1"/>
</dbReference>
<keyword evidence="5 10" id="KW-0145">Chemotaxis</keyword>
<dbReference type="GO" id="GO:0005886">
    <property type="term" value="C:plasma membrane"/>
    <property type="evidence" value="ECO:0007669"/>
    <property type="project" value="UniProtKB-SubCell"/>
</dbReference>
<comment type="function">
    <text evidence="1 10">Controls the rotational direction of flagella during chemotaxis.</text>
</comment>
<comment type="caution">
    <text evidence="11">The sequence shown here is derived from an EMBL/GenBank/DDBJ whole genome shotgun (WGS) entry which is preliminary data.</text>
</comment>
<dbReference type="InterPro" id="IPR005503">
    <property type="entry name" value="FliL"/>
</dbReference>
<dbReference type="Pfam" id="PF03748">
    <property type="entry name" value="FliL"/>
    <property type="match status" value="1"/>
</dbReference>
<evidence type="ECO:0000256" key="6">
    <source>
        <dbReference type="ARBA" id="ARBA00022692"/>
    </source>
</evidence>
<evidence type="ECO:0000256" key="8">
    <source>
        <dbReference type="ARBA" id="ARBA00022989"/>
    </source>
</evidence>
<keyword evidence="8" id="KW-1133">Transmembrane helix</keyword>
<accession>A0A0J6FQE4</accession>
<comment type="similarity">
    <text evidence="3 10">Belongs to the FliL family.</text>
</comment>
<sequence>MEKMKRILMILLAALGIVGAGAVAAVIFLDINLKEVIAQEEKEPTAEELAARSFSMEPLTTNLTSENYAVVQLNLLADSEKSYKELEVRTPELKAIVISTLAGLSRDDLKGSEGLTNFAKTIQAEANKILHDGQVERVLITDFKIQ</sequence>
<keyword evidence="12" id="KW-1185">Reference proteome</keyword>
<evidence type="ECO:0000256" key="3">
    <source>
        <dbReference type="ARBA" id="ARBA00008281"/>
    </source>
</evidence>
<dbReference type="Proteomes" id="UP000035996">
    <property type="component" value="Unassembled WGS sequence"/>
</dbReference>
<evidence type="ECO:0000256" key="10">
    <source>
        <dbReference type="RuleBase" id="RU364125"/>
    </source>
</evidence>
<reference evidence="11" key="1">
    <citation type="submission" date="2015-06" db="EMBL/GenBank/DDBJ databases">
        <authorList>
            <person name="Liu B."/>
            <person name="Wang J."/>
            <person name="Zhu Y."/>
            <person name="Liu G."/>
            <person name="Chen Q."/>
            <person name="Zheng C."/>
            <person name="Che J."/>
            <person name="Ge C."/>
            <person name="Shi H."/>
            <person name="Pan Z."/>
            <person name="Liu X."/>
        </authorList>
    </citation>
    <scope>NUCLEOTIDE SEQUENCE [LARGE SCALE GENOMIC DNA]</scope>
    <source>
        <strain evidence="11">DSM 16346</strain>
    </source>
</reference>
<dbReference type="AlphaFoldDB" id="A0A0J6FQE4"/>
<evidence type="ECO:0000256" key="2">
    <source>
        <dbReference type="ARBA" id="ARBA00004162"/>
    </source>
</evidence>
<evidence type="ECO:0000256" key="7">
    <source>
        <dbReference type="ARBA" id="ARBA00022779"/>
    </source>
</evidence>
<name>A0A0J6FQE4_9BACL</name>
<evidence type="ECO:0000256" key="5">
    <source>
        <dbReference type="ARBA" id="ARBA00022500"/>
    </source>
</evidence>